<sequence length="144" mass="14898">MTATAATPSSTGAPSYTESLPRVPASAGRARRLVGDALATWYLAALQPDAELVVSELVTNAVEHARADVIRVTITRLAAGAVRIGVIDKDCGEPSPRAAGPRDEDGRGLVIVGALAVRWGVDRMRWGKRVWADLGVDGAAGGGV</sequence>
<dbReference type="CDD" id="cd16936">
    <property type="entry name" value="HATPase_RsbW-like"/>
    <property type="match status" value="1"/>
</dbReference>
<keyword evidence="1" id="KW-0723">Serine/threonine-protein kinase</keyword>
<dbReference type="RefSeq" id="WP_311671210.1">
    <property type="nucleotide sequence ID" value="NZ_JAVREQ010000001.1"/>
</dbReference>
<comment type="caution">
    <text evidence="4">The sequence shown here is derived from an EMBL/GenBank/DDBJ whole genome shotgun (WGS) entry which is preliminary data.</text>
</comment>
<dbReference type="Pfam" id="PF13581">
    <property type="entry name" value="HATPase_c_2"/>
    <property type="match status" value="1"/>
</dbReference>
<accession>A0ABU2NJN4</accession>
<keyword evidence="4" id="KW-0547">Nucleotide-binding</keyword>
<proteinExistence type="predicted"/>
<keyword evidence="1" id="KW-0418">Kinase</keyword>
<dbReference type="Gene3D" id="3.30.565.10">
    <property type="entry name" value="Histidine kinase-like ATPase, C-terminal domain"/>
    <property type="match status" value="1"/>
</dbReference>
<evidence type="ECO:0000256" key="1">
    <source>
        <dbReference type="ARBA" id="ARBA00022527"/>
    </source>
</evidence>
<dbReference type="InterPro" id="IPR036890">
    <property type="entry name" value="HATPase_C_sf"/>
</dbReference>
<gene>
    <name evidence="4" type="ORF">RM572_00235</name>
</gene>
<dbReference type="InterPro" id="IPR050267">
    <property type="entry name" value="Anti-sigma-factor_SerPK"/>
</dbReference>
<keyword evidence="1" id="KW-0808">Transferase</keyword>
<evidence type="ECO:0000313" key="4">
    <source>
        <dbReference type="EMBL" id="MDT0377204.1"/>
    </source>
</evidence>
<evidence type="ECO:0000256" key="2">
    <source>
        <dbReference type="SAM" id="MobiDB-lite"/>
    </source>
</evidence>
<dbReference type="PANTHER" id="PTHR35526">
    <property type="entry name" value="ANTI-SIGMA-F FACTOR RSBW-RELATED"/>
    <property type="match status" value="1"/>
</dbReference>
<name>A0ABU2NJN4_9ACTN</name>
<evidence type="ECO:0000259" key="3">
    <source>
        <dbReference type="Pfam" id="PF13581"/>
    </source>
</evidence>
<feature type="domain" description="Histidine kinase/HSP90-like ATPase" evidence="3">
    <location>
        <begin position="24"/>
        <end position="128"/>
    </location>
</feature>
<feature type="compositionally biased region" description="Low complexity" evidence="2">
    <location>
        <begin position="1"/>
        <end position="15"/>
    </location>
</feature>
<feature type="region of interest" description="Disordered" evidence="2">
    <location>
        <begin position="1"/>
        <end position="21"/>
    </location>
</feature>
<dbReference type="GO" id="GO:0005524">
    <property type="term" value="F:ATP binding"/>
    <property type="evidence" value="ECO:0007669"/>
    <property type="project" value="UniProtKB-KW"/>
</dbReference>
<reference evidence="5" key="1">
    <citation type="submission" date="2023-07" db="EMBL/GenBank/DDBJ databases">
        <title>30 novel species of actinomycetes from the DSMZ collection.</title>
        <authorList>
            <person name="Nouioui I."/>
        </authorList>
    </citation>
    <scope>NUCLEOTIDE SEQUENCE [LARGE SCALE GENOMIC DNA]</scope>
    <source>
        <strain evidence="5">DSM 42041</strain>
    </source>
</reference>
<evidence type="ECO:0000313" key="5">
    <source>
        <dbReference type="Proteomes" id="UP001183414"/>
    </source>
</evidence>
<protein>
    <submittedName>
        <fullName evidence="4">ATP-binding protein</fullName>
    </submittedName>
</protein>
<dbReference type="SUPFAM" id="SSF55874">
    <property type="entry name" value="ATPase domain of HSP90 chaperone/DNA topoisomerase II/histidine kinase"/>
    <property type="match status" value="1"/>
</dbReference>
<keyword evidence="4" id="KW-0067">ATP-binding</keyword>
<organism evidence="4 5">
    <name type="scientific">Streptomyces hazeniae</name>
    <dbReference type="NCBI Taxonomy" id="3075538"/>
    <lineage>
        <taxon>Bacteria</taxon>
        <taxon>Bacillati</taxon>
        <taxon>Actinomycetota</taxon>
        <taxon>Actinomycetes</taxon>
        <taxon>Kitasatosporales</taxon>
        <taxon>Streptomycetaceae</taxon>
        <taxon>Streptomyces</taxon>
    </lineage>
</organism>
<dbReference type="PANTHER" id="PTHR35526:SF3">
    <property type="entry name" value="ANTI-SIGMA-F FACTOR RSBW"/>
    <property type="match status" value="1"/>
</dbReference>
<dbReference type="EMBL" id="JAVREQ010000001">
    <property type="protein sequence ID" value="MDT0377204.1"/>
    <property type="molecule type" value="Genomic_DNA"/>
</dbReference>
<dbReference type="InterPro" id="IPR003594">
    <property type="entry name" value="HATPase_dom"/>
</dbReference>
<keyword evidence="5" id="KW-1185">Reference proteome</keyword>
<dbReference type="Proteomes" id="UP001183414">
    <property type="component" value="Unassembled WGS sequence"/>
</dbReference>